<dbReference type="Proteomes" id="UP000199679">
    <property type="component" value="Chromosome I"/>
</dbReference>
<dbReference type="EMBL" id="LT629740">
    <property type="protein sequence ID" value="SDS31958.1"/>
    <property type="molecule type" value="Genomic_DNA"/>
</dbReference>
<keyword evidence="3" id="KW-1185">Reference proteome</keyword>
<protein>
    <submittedName>
        <fullName evidence="2">Uncharacterized protein</fullName>
    </submittedName>
</protein>
<sequence length="33" mass="3460">MNQEFVGDNTNKAQAQGLKKASPCAIPSLGKGR</sequence>
<name>A0A1H1R8C8_MUCMA</name>
<reference evidence="2 3" key="1">
    <citation type="submission" date="2016-10" db="EMBL/GenBank/DDBJ databases">
        <authorList>
            <person name="de Groot N.N."/>
        </authorList>
    </citation>
    <scope>NUCLEOTIDE SEQUENCE [LARGE SCALE GENOMIC DNA]</scope>
    <source>
        <strain evidence="2 3">MP1X4</strain>
    </source>
</reference>
<evidence type="ECO:0000256" key="1">
    <source>
        <dbReference type="SAM" id="MobiDB-lite"/>
    </source>
</evidence>
<organism evidence="2 3">
    <name type="scientific">Mucilaginibacter mallensis</name>
    <dbReference type="NCBI Taxonomy" id="652787"/>
    <lineage>
        <taxon>Bacteria</taxon>
        <taxon>Pseudomonadati</taxon>
        <taxon>Bacteroidota</taxon>
        <taxon>Sphingobacteriia</taxon>
        <taxon>Sphingobacteriales</taxon>
        <taxon>Sphingobacteriaceae</taxon>
        <taxon>Mucilaginibacter</taxon>
    </lineage>
</organism>
<feature type="region of interest" description="Disordered" evidence="1">
    <location>
        <begin position="1"/>
        <end position="33"/>
    </location>
</feature>
<gene>
    <name evidence="2" type="ORF">SAMN05216490_0941</name>
</gene>
<dbReference type="AlphaFoldDB" id="A0A1H1R8C8"/>
<accession>A0A1H1R8C8</accession>
<evidence type="ECO:0000313" key="2">
    <source>
        <dbReference type="EMBL" id="SDS31958.1"/>
    </source>
</evidence>
<feature type="compositionally biased region" description="Polar residues" evidence="1">
    <location>
        <begin position="1"/>
        <end position="14"/>
    </location>
</feature>
<evidence type="ECO:0000313" key="3">
    <source>
        <dbReference type="Proteomes" id="UP000199679"/>
    </source>
</evidence>
<proteinExistence type="predicted"/>